<dbReference type="InterPro" id="IPR050469">
    <property type="entry name" value="Diguanylate_Cyclase"/>
</dbReference>
<dbReference type="PROSITE" id="PS50887">
    <property type="entry name" value="GGDEF"/>
    <property type="match status" value="1"/>
</dbReference>
<dbReference type="Proteomes" id="UP001596422">
    <property type="component" value="Unassembled WGS sequence"/>
</dbReference>
<organism evidence="5 6">
    <name type="scientific">Marinobacterium aestuariivivens</name>
    <dbReference type="NCBI Taxonomy" id="1698799"/>
    <lineage>
        <taxon>Bacteria</taxon>
        <taxon>Pseudomonadati</taxon>
        <taxon>Pseudomonadota</taxon>
        <taxon>Gammaproteobacteria</taxon>
        <taxon>Oceanospirillales</taxon>
        <taxon>Oceanospirillaceae</taxon>
        <taxon>Marinobacterium</taxon>
    </lineage>
</organism>
<dbReference type="EC" id="2.7.7.65" evidence="1"/>
<evidence type="ECO:0000256" key="2">
    <source>
        <dbReference type="ARBA" id="ARBA00034247"/>
    </source>
</evidence>
<evidence type="ECO:0000259" key="3">
    <source>
        <dbReference type="PROSITE" id="PS50885"/>
    </source>
</evidence>
<keyword evidence="5" id="KW-0808">Transferase</keyword>
<sequence>MLGRSILRPLERLAGAMRQVEKGDYSEQSLPPARDDEIGRLVAHFRTMRQSVQESRHSLEEKVRERTEALDHLTKTDPLTELLNRRGMTERLEAEISRAGRNNSRFGIVWLDLDRFKDINDQHGHKRGDEALIKVSRLIRSIIRPYDSAARWGGDEFLMLLQQCDGPALELLSERIRAAVATSCHVDGHDGIPVPFSISAGTYLYDDGDDLETILLRADLALYEAKEGGRNRVSHYRQRGPVRLQSR</sequence>
<dbReference type="GO" id="GO:0052621">
    <property type="term" value="F:diguanylate cyclase activity"/>
    <property type="evidence" value="ECO:0007669"/>
    <property type="project" value="UniProtKB-EC"/>
</dbReference>
<protein>
    <recommendedName>
        <fullName evidence="1">diguanylate cyclase</fullName>
        <ecNumber evidence="1">2.7.7.65</ecNumber>
    </recommendedName>
</protein>
<dbReference type="SUPFAM" id="SSF158472">
    <property type="entry name" value="HAMP domain-like"/>
    <property type="match status" value="1"/>
</dbReference>
<evidence type="ECO:0000259" key="4">
    <source>
        <dbReference type="PROSITE" id="PS50887"/>
    </source>
</evidence>
<comment type="caution">
    <text evidence="5">The sequence shown here is derived from an EMBL/GenBank/DDBJ whole genome shotgun (WGS) entry which is preliminary data.</text>
</comment>
<dbReference type="InterPro" id="IPR000160">
    <property type="entry name" value="GGDEF_dom"/>
</dbReference>
<keyword evidence="5" id="KW-0548">Nucleotidyltransferase</keyword>
<dbReference type="SMART" id="SM00267">
    <property type="entry name" value="GGDEF"/>
    <property type="match status" value="1"/>
</dbReference>
<feature type="domain" description="GGDEF" evidence="4">
    <location>
        <begin position="104"/>
        <end position="238"/>
    </location>
</feature>
<evidence type="ECO:0000313" key="6">
    <source>
        <dbReference type="Proteomes" id="UP001596422"/>
    </source>
</evidence>
<keyword evidence="6" id="KW-1185">Reference proteome</keyword>
<dbReference type="InterPro" id="IPR029787">
    <property type="entry name" value="Nucleotide_cyclase"/>
</dbReference>
<dbReference type="Pfam" id="PF00672">
    <property type="entry name" value="HAMP"/>
    <property type="match status" value="1"/>
</dbReference>
<feature type="domain" description="HAMP" evidence="3">
    <location>
        <begin position="4"/>
        <end position="57"/>
    </location>
</feature>
<dbReference type="PANTHER" id="PTHR45138">
    <property type="entry name" value="REGULATORY COMPONENTS OF SENSORY TRANSDUCTION SYSTEM"/>
    <property type="match status" value="1"/>
</dbReference>
<name>A0ABW2A6V3_9GAMM</name>
<reference evidence="6" key="1">
    <citation type="journal article" date="2019" name="Int. J. Syst. Evol. Microbiol.">
        <title>The Global Catalogue of Microorganisms (GCM) 10K type strain sequencing project: providing services to taxonomists for standard genome sequencing and annotation.</title>
        <authorList>
            <consortium name="The Broad Institute Genomics Platform"/>
            <consortium name="The Broad Institute Genome Sequencing Center for Infectious Disease"/>
            <person name="Wu L."/>
            <person name="Ma J."/>
        </authorList>
    </citation>
    <scope>NUCLEOTIDE SEQUENCE [LARGE SCALE GENOMIC DNA]</scope>
    <source>
        <strain evidence="6">NBRC 111756</strain>
    </source>
</reference>
<dbReference type="InterPro" id="IPR043128">
    <property type="entry name" value="Rev_trsase/Diguanyl_cyclase"/>
</dbReference>
<evidence type="ECO:0000313" key="5">
    <source>
        <dbReference type="EMBL" id="MFC6673142.1"/>
    </source>
</evidence>
<proteinExistence type="predicted"/>
<dbReference type="NCBIfam" id="TIGR00254">
    <property type="entry name" value="GGDEF"/>
    <property type="match status" value="1"/>
</dbReference>
<dbReference type="EMBL" id="JBHSWE010000001">
    <property type="protein sequence ID" value="MFC6673142.1"/>
    <property type="molecule type" value="Genomic_DNA"/>
</dbReference>
<dbReference type="CDD" id="cd06225">
    <property type="entry name" value="HAMP"/>
    <property type="match status" value="1"/>
</dbReference>
<dbReference type="Pfam" id="PF00990">
    <property type="entry name" value="GGDEF"/>
    <property type="match status" value="1"/>
</dbReference>
<dbReference type="Gene3D" id="1.10.8.500">
    <property type="entry name" value="HAMP domain in histidine kinase"/>
    <property type="match status" value="1"/>
</dbReference>
<dbReference type="Gene3D" id="3.30.70.270">
    <property type="match status" value="1"/>
</dbReference>
<dbReference type="SUPFAM" id="SSF55073">
    <property type="entry name" value="Nucleotide cyclase"/>
    <property type="match status" value="1"/>
</dbReference>
<dbReference type="SMART" id="SM00304">
    <property type="entry name" value="HAMP"/>
    <property type="match status" value="1"/>
</dbReference>
<comment type="catalytic activity">
    <reaction evidence="2">
        <text>2 GTP = 3',3'-c-di-GMP + 2 diphosphate</text>
        <dbReference type="Rhea" id="RHEA:24898"/>
        <dbReference type="ChEBI" id="CHEBI:33019"/>
        <dbReference type="ChEBI" id="CHEBI:37565"/>
        <dbReference type="ChEBI" id="CHEBI:58805"/>
        <dbReference type="EC" id="2.7.7.65"/>
    </reaction>
</comment>
<evidence type="ECO:0000256" key="1">
    <source>
        <dbReference type="ARBA" id="ARBA00012528"/>
    </source>
</evidence>
<accession>A0ABW2A6V3</accession>
<dbReference type="InterPro" id="IPR003660">
    <property type="entry name" value="HAMP_dom"/>
</dbReference>
<dbReference type="PROSITE" id="PS50885">
    <property type="entry name" value="HAMP"/>
    <property type="match status" value="1"/>
</dbReference>
<dbReference type="RefSeq" id="WP_379913351.1">
    <property type="nucleotide sequence ID" value="NZ_JBHSWE010000001.1"/>
</dbReference>
<dbReference type="PANTHER" id="PTHR45138:SF9">
    <property type="entry name" value="DIGUANYLATE CYCLASE DGCM-RELATED"/>
    <property type="match status" value="1"/>
</dbReference>
<gene>
    <name evidence="5" type="ORF">ACFQDL_25940</name>
</gene>
<dbReference type="CDD" id="cd01949">
    <property type="entry name" value="GGDEF"/>
    <property type="match status" value="1"/>
</dbReference>